<feature type="domain" description="Cardiolipin synthase N-terminal" evidence="7">
    <location>
        <begin position="16"/>
        <end position="61"/>
    </location>
</feature>
<evidence type="ECO:0000256" key="6">
    <source>
        <dbReference type="SAM" id="Phobius"/>
    </source>
</evidence>
<sequence length="67" mass="7368">MTASPLPVAIVTVALAFWAWCLVDLVRTDDRDVRGPAKPMWLAIVLLGSTVGALCWYTLGRPATRRQ</sequence>
<evidence type="ECO:0000259" key="7">
    <source>
        <dbReference type="Pfam" id="PF13396"/>
    </source>
</evidence>
<keyword evidence="5 6" id="KW-0472">Membrane</keyword>
<keyword evidence="4 6" id="KW-1133">Transmembrane helix</keyword>
<evidence type="ECO:0000256" key="4">
    <source>
        <dbReference type="ARBA" id="ARBA00022989"/>
    </source>
</evidence>
<dbReference type="RefSeq" id="WP_305026625.1">
    <property type="nucleotide sequence ID" value="NZ_JAUQTA010000001.1"/>
</dbReference>
<protein>
    <submittedName>
        <fullName evidence="8">PLD nuclease N-terminal domain-containing protein</fullName>
    </submittedName>
</protein>
<feature type="transmembrane region" description="Helical" evidence="6">
    <location>
        <begin position="39"/>
        <end position="59"/>
    </location>
</feature>
<evidence type="ECO:0000256" key="3">
    <source>
        <dbReference type="ARBA" id="ARBA00022692"/>
    </source>
</evidence>
<dbReference type="EMBL" id="JAUQTA010000001">
    <property type="protein sequence ID" value="MDO7867220.1"/>
    <property type="molecule type" value="Genomic_DNA"/>
</dbReference>
<proteinExistence type="predicted"/>
<gene>
    <name evidence="8" type="ORF">Q5722_02455</name>
</gene>
<reference evidence="8 9" key="1">
    <citation type="submission" date="2023-07" db="EMBL/GenBank/DDBJ databases">
        <title>Nocardioides sp. nov WY-20 isolated from soil.</title>
        <authorList>
            <person name="Liu B."/>
            <person name="Wan Y."/>
        </authorList>
    </citation>
    <scope>NUCLEOTIDE SEQUENCE [LARGE SCALE GENOMIC DNA]</scope>
    <source>
        <strain evidence="8 9">WY-20</strain>
    </source>
</reference>
<evidence type="ECO:0000256" key="2">
    <source>
        <dbReference type="ARBA" id="ARBA00022475"/>
    </source>
</evidence>
<accession>A0ABT9AXV3</accession>
<dbReference type="Pfam" id="PF13396">
    <property type="entry name" value="PLDc_N"/>
    <property type="match status" value="1"/>
</dbReference>
<keyword evidence="3 6" id="KW-0812">Transmembrane</keyword>
<evidence type="ECO:0000256" key="5">
    <source>
        <dbReference type="ARBA" id="ARBA00023136"/>
    </source>
</evidence>
<keyword evidence="9" id="KW-1185">Reference proteome</keyword>
<feature type="transmembrane region" description="Helical" evidence="6">
    <location>
        <begin position="6"/>
        <end position="27"/>
    </location>
</feature>
<evidence type="ECO:0000313" key="9">
    <source>
        <dbReference type="Proteomes" id="UP001233314"/>
    </source>
</evidence>
<dbReference type="InterPro" id="IPR027379">
    <property type="entry name" value="CLS_N"/>
</dbReference>
<evidence type="ECO:0000313" key="8">
    <source>
        <dbReference type="EMBL" id="MDO7867220.1"/>
    </source>
</evidence>
<organism evidence="8 9">
    <name type="scientific">Nocardioides jiangxiensis</name>
    <dbReference type="NCBI Taxonomy" id="3064524"/>
    <lineage>
        <taxon>Bacteria</taxon>
        <taxon>Bacillati</taxon>
        <taxon>Actinomycetota</taxon>
        <taxon>Actinomycetes</taxon>
        <taxon>Propionibacteriales</taxon>
        <taxon>Nocardioidaceae</taxon>
        <taxon>Nocardioides</taxon>
    </lineage>
</organism>
<name>A0ABT9AXV3_9ACTN</name>
<comment type="caution">
    <text evidence="8">The sequence shown here is derived from an EMBL/GenBank/DDBJ whole genome shotgun (WGS) entry which is preliminary data.</text>
</comment>
<evidence type="ECO:0000256" key="1">
    <source>
        <dbReference type="ARBA" id="ARBA00004651"/>
    </source>
</evidence>
<comment type="subcellular location">
    <subcellularLocation>
        <location evidence="1">Cell membrane</location>
        <topology evidence="1">Multi-pass membrane protein</topology>
    </subcellularLocation>
</comment>
<dbReference type="Proteomes" id="UP001233314">
    <property type="component" value="Unassembled WGS sequence"/>
</dbReference>
<keyword evidence="2" id="KW-1003">Cell membrane</keyword>